<feature type="compositionally biased region" description="Polar residues" evidence="1">
    <location>
        <begin position="301"/>
        <end position="313"/>
    </location>
</feature>
<evidence type="ECO:0000256" key="2">
    <source>
        <dbReference type="SAM" id="Phobius"/>
    </source>
</evidence>
<reference evidence="4 5" key="2">
    <citation type="submission" date="2018-11" db="EMBL/GenBank/DDBJ databases">
        <title>Genomic Encyclopedia of Type Strains, Phase IV (KMG-IV): sequencing the most valuable type-strain genomes for metagenomic binning, comparative biology and taxonomic classification.</title>
        <authorList>
            <person name="Goeker M."/>
        </authorList>
    </citation>
    <scope>NUCLEOTIDE SEQUENCE [LARGE SCALE GENOMIC DNA]</scope>
    <source>
        <strain evidence="4 5">DSM 25797</strain>
    </source>
</reference>
<dbReference type="RefSeq" id="WP_123956454.1">
    <property type="nucleotide sequence ID" value="NZ_CP015029.1"/>
</dbReference>
<dbReference type="GO" id="GO:0016020">
    <property type="term" value="C:membrane"/>
    <property type="evidence" value="ECO:0007669"/>
    <property type="project" value="InterPro"/>
</dbReference>
<evidence type="ECO:0000313" key="6">
    <source>
        <dbReference type="Proteomes" id="UP000502287"/>
    </source>
</evidence>
<dbReference type="SUPFAM" id="SSF74653">
    <property type="entry name" value="TolA/TonB C-terminal domain"/>
    <property type="match status" value="1"/>
</dbReference>
<dbReference type="EMBL" id="RKQT01000001">
    <property type="protein sequence ID" value="RPE96565.1"/>
    <property type="molecule type" value="Genomic_DNA"/>
</dbReference>
<name>A0AAE6X674_9PAST</name>
<dbReference type="EMBL" id="CP015029">
    <property type="protein sequence ID" value="QIM65022.1"/>
    <property type="molecule type" value="Genomic_DNA"/>
</dbReference>
<keyword evidence="2" id="KW-0472">Membrane</keyword>
<evidence type="ECO:0000313" key="4">
    <source>
        <dbReference type="EMBL" id="RPE96565.1"/>
    </source>
</evidence>
<dbReference type="AlphaFoldDB" id="A0AAE6X674"/>
<dbReference type="NCBIfam" id="NF007065">
    <property type="entry name" value="PRK09510.1"/>
    <property type="match status" value="1"/>
</dbReference>
<feature type="region of interest" description="Disordered" evidence="1">
    <location>
        <begin position="139"/>
        <end position="264"/>
    </location>
</feature>
<dbReference type="GO" id="GO:0019534">
    <property type="term" value="F:toxin transmembrane transporter activity"/>
    <property type="evidence" value="ECO:0007669"/>
    <property type="project" value="InterPro"/>
</dbReference>
<dbReference type="InterPro" id="IPR014161">
    <property type="entry name" value="Tol-Pal_TolA"/>
</dbReference>
<keyword evidence="4" id="KW-0131">Cell cycle</keyword>
<gene>
    <name evidence="3" type="ORF">A4G17_06040</name>
    <name evidence="4" type="ORF">EDC49_0960</name>
</gene>
<dbReference type="GO" id="GO:0051301">
    <property type="term" value="P:cell division"/>
    <property type="evidence" value="ECO:0007669"/>
    <property type="project" value="UniProtKB-KW"/>
</dbReference>
<dbReference type="Pfam" id="PF06519">
    <property type="entry name" value="TolA"/>
    <property type="match status" value="1"/>
</dbReference>
<reference evidence="3 6" key="1">
    <citation type="submission" date="2016-03" db="EMBL/GenBank/DDBJ databases">
        <authorList>
            <person name="Hansen M.J."/>
            <person name="Bojesen A.M."/>
            <person name="Planet P."/>
        </authorList>
    </citation>
    <scope>NUCLEOTIDE SEQUENCE [LARGE SCALE GENOMIC DNA]</scope>
    <source>
        <strain evidence="3 6">HPA 21</strain>
    </source>
</reference>
<feature type="transmembrane region" description="Helical" evidence="2">
    <location>
        <begin position="12"/>
        <end position="32"/>
    </location>
</feature>
<dbReference type="KEGG" id="fcl:A4G17_06040"/>
<feature type="region of interest" description="Disordered" evidence="1">
    <location>
        <begin position="283"/>
        <end position="320"/>
    </location>
</feature>
<keyword evidence="5" id="KW-1185">Reference proteome</keyword>
<evidence type="ECO:0000256" key="1">
    <source>
        <dbReference type="SAM" id="MobiDB-lite"/>
    </source>
</evidence>
<dbReference type="NCBIfam" id="TIGR02794">
    <property type="entry name" value="tolA_full"/>
    <property type="match status" value="2"/>
</dbReference>
<sequence>MKVNNDRLELAIIVSIILHLLLIGLLVLGSLFTNMIQPAAGGSGGDADTLDAVMVDTGQVAAEYGQIVAQKQSEKIAKTEPKEQVVKDDLPKNAAEDVEKEKALVIAQQQKLEEQKRKQEEQQRQQEELKRQQEIAKQELLKKQEEETRKKAAEAARLKAEAEAKRLEAAAKQAEEERKAKEAEKQKQLEEQKRLAAEAKVKAEKEAKEKAEQEAKAQAQREAKEKAEKEAKLKAEKEAKAKAEKEAKLKAEKEAKAKAAAEAKAVADAKAKADQQAKNNKALDDFLSGGDVGGGSSKGGNQNATGSQGNGNAKSVGDGFGTEDRGYENLIKKKLSRYYRVEESFRGRECRIKLFLERDGRISNYQVISGPDDICRAAVSAIVSAKTVPPAPSDQLYNKYKSPIMRFSLKIQ</sequence>
<keyword evidence="2" id="KW-0812">Transmembrane</keyword>
<keyword evidence="2" id="KW-1133">Transmembrane helix</keyword>
<proteinExistence type="predicted"/>
<dbReference type="Gene3D" id="3.30.1150.10">
    <property type="match status" value="1"/>
</dbReference>
<protein>
    <submittedName>
        <fullName evidence="4">Cell division and transport-associated protein TolA</fullName>
    </submittedName>
    <submittedName>
        <fullName evidence="3">Cell envelope integrity protein TolA</fullName>
    </submittedName>
</protein>
<evidence type="ECO:0000313" key="3">
    <source>
        <dbReference type="EMBL" id="QIM65022.1"/>
    </source>
</evidence>
<dbReference type="GO" id="GO:0043213">
    <property type="term" value="P:bacteriocin transport"/>
    <property type="evidence" value="ECO:0007669"/>
    <property type="project" value="InterPro"/>
</dbReference>
<evidence type="ECO:0000313" key="5">
    <source>
        <dbReference type="Proteomes" id="UP000276901"/>
    </source>
</evidence>
<dbReference type="Proteomes" id="UP000276901">
    <property type="component" value="Unassembled WGS sequence"/>
</dbReference>
<dbReference type="Proteomes" id="UP000502287">
    <property type="component" value="Chromosome"/>
</dbReference>
<organism evidence="3 6">
    <name type="scientific">Frederiksenia canicola</name>
    <dbReference type="NCBI Taxonomy" id="123824"/>
    <lineage>
        <taxon>Bacteria</taxon>
        <taxon>Pseudomonadati</taxon>
        <taxon>Pseudomonadota</taxon>
        <taxon>Gammaproteobacteria</taxon>
        <taxon>Pasteurellales</taxon>
        <taxon>Pasteurellaceae</taxon>
        <taxon>Frederiksenia</taxon>
    </lineage>
</organism>
<keyword evidence="4" id="KW-0132">Cell division</keyword>
<accession>A0AAE6X674</accession>